<organism evidence="2 3">
    <name type="scientific">Paenibacillus pectinilyticus</name>
    <dbReference type="NCBI Taxonomy" id="512399"/>
    <lineage>
        <taxon>Bacteria</taxon>
        <taxon>Bacillati</taxon>
        <taxon>Bacillota</taxon>
        <taxon>Bacilli</taxon>
        <taxon>Bacillales</taxon>
        <taxon>Paenibacillaceae</taxon>
        <taxon>Paenibacillus</taxon>
    </lineage>
</organism>
<dbReference type="STRING" id="512399.A8709_30935"/>
<dbReference type="PROSITE" id="PS51819">
    <property type="entry name" value="VOC"/>
    <property type="match status" value="1"/>
</dbReference>
<dbReference type="SUPFAM" id="SSF54593">
    <property type="entry name" value="Glyoxalase/Bleomycin resistance protein/Dihydroxybiphenyl dioxygenase"/>
    <property type="match status" value="2"/>
</dbReference>
<dbReference type="EMBL" id="LYPC01000027">
    <property type="protein sequence ID" value="OCT12253.1"/>
    <property type="molecule type" value="Genomic_DNA"/>
</dbReference>
<dbReference type="RefSeq" id="WP_065856371.1">
    <property type="nucleotide sequence ID" value="NZ_LYPC01000027.1"/>
</dbReference>
<keyword evidence="3" id="KW-1185">Reference proteome</keyword>
<gene>
    <name evidence="2" type="ORF">A8709_30935</name>
</gene>
<evidence type="ECO:0000313" key="2">
    <source>
        <dbReference type="EMBL" id="OCT12253.1"/>
    </source>
</evidence>
<comment type="caution">
    <text evidence="2">The sequence shown here is derived from an EMBL/GenBank/DDBJ whole genome shotgun (WGS) entry which is preliminary data.</text>
</comment>
<reference evidence="3" key="1">
    <citation type="submission" date="2016-05" db="EMBL/GenBank/DDBJ databases">
        <title>Paenibacillus oryzae. sp. nov., isolated from the rice root.</title>
        <authorList>
            <person name="Zhang J."/>
            <person name="Zhang X."/>
        </authorList>
    </citation>
    <scope>NUCLEOTIDE SEQUENCE [LARGE SCALE GENOMIC DNA]</scope>
    <source>
        <strain evidence="3">KCTC13222</strain>
    </source>
</reference>
<sequence length="252" mass="27995">MTHPIVPFIPAVFVPVRDLKSATEWYSELLGRVIAPTEDGDGIYIFAMGEANLILDGNAWGTLPRIMFDTNDINAAHGICEKLPHTHIADVYTDEYVSVFTIDSVMICHANRDLGIPQYKMNGLLGQISRIFVHTDNLETTVHWYETLLAKRVTADPQFGGLPSIQMDQGPHLLFDDNRLSATSRVLMEQLQQEHRINPIAVIESPDLPAALDYVRSKGAVADKGIESRLGAQFFMFYDPDGNGYMVSGISS</sequence>
<dbReference type="InterPro" id="IPR037523">
    <property type="entry name" value="VOC_core"/>
</dbReference>
<protein>
    <recommendedName>
        <fullName evidence="1">VOC domain-containing protein</fullName>
    </recommendedName>
</protein>
<feature type="domain" description="VOC" evidence="1">
    <location>
        <begin position="127"/>
        <end position="250"/>
    </location>
</feature>
<dbReference type="OrthoDB" id="2354281at2"/>
<evidence type="ECO:0000259" key="1">
    <source>
        <dbReference type="PROSITE" id="PS51819"/>
    </source>
</evidence>
<accession>A0A1C0ZVX2</accession>
<dbReference type="Proteomes" id="UP000093309">
    <property type="component" value="Unassembled WGS sequence"/>
</dbReference>
<dbReference type="Gene3D" id="3.10.180.10">
    <property type="entry name" value="2,3-Dihydroxybiphenyl 1,2-Dioxygenase, domain 1"/>
    <property type="match status" value="1"/>
</dbReference>
<proteinExistence type="predicted"/>
<dbReference type="AlphaFoldDB" id="A0A1C0ZVX2"/>
<dbReference type="InterPro" id="IPR029068">
    <property type="entry name" value="Glyas_Bleomycin-R_OHBP_Dase"/>
</dbReference>
<name>A0A1C0ZVX2_9BACL</name>
<evidence type="ECO:0000313" key="3">
    <source>
        <dbReference type="Proteomes" id="UP000093309"/>
    </source>
</evidence>